<dbReference type="Proteomes" id="UP000620139">
    <property type="component" value="Unassembled WGS sequence"/>
</dbReference>
<dbReference type="GO" id="GO:0019154">
    <property type="term" value="F:glycolate dehydrogenase activity"/>
    <property type="evidence" value="ECO:0007669"/>
    <property type="project" value="UniProtKB-EC"/>
</dbReference>
<reference evidence="4" key="1">
    <citation type="submission" date="2020-12" db="EMBL/GenBank/DDBJ databases">
        <title>The genome sequence of Inhella sp. 4Y17.</title>
        <authorList>
            <person name="Liu Y."/>
        </authorList>
    </citation>
    <scope>NUCLEOTIDE SEQUENCE</scope>
    <source>
        <strain evidence="4">4Y10</strain>
    </source>
</reference>
<dbReference type="InterPro" id="IPR016164">
    <property type="entry name" value="FAD-linked_Oxase-like_C"/>
</dbReference>
<organism evidence="4 5">
    <name type="scientific">Inhella gelatinilytica</name>
    <dbReference type="NCBI Taxonomy" id="2795030"/>
    <lineage>
        <taxon>Bacteria</taxon>
        <taxon>Pseudomonadati</taxon>
        <taxon>Pseudomonadota</taxon>
        <taxon>Betaproteobacteria</taxon>
        <taxon>Burkholderiales</taxon>
        <taxon>Sphaerotilaceae</taxon>
        <taxon>Inhella</taxon>
    </lineage>
</organism>
<name>A0A931IXH0_9BURK</name>
<keyword evidence="1" id="KW-0285">Flavoprotein</keyword>
<sequence length="368" mass="38426">MSSSPPYQSLSERIQAAAAAGAQLELVGHASKRFYGETPQGTPWILSREPELLGIRAYAPAERVVTVGAATPLSELEALLAQQGQGLGFEPPRFGGEGTVGGCIATGLAGPGRAYAGGVRDALLGVTLIDGRGGVLRMGGTVMKNVAGFDVARLMVGAMGTLGLIAEASFKLNPLPPAQVTVRFDVPHAADALHAMQQAAVQGFPLSASAWWSGQWLLRLSGPASALQRAVQRLGGEVLEASVAAAFWDGLRHQSDDFFAGAVRALQAGSGVCVWRLSVPATAPVMDVPGEQLIEWGGALRWLVTPLKAAVVREWATRVGGEATLYAALNKEGPVFTPRRGALRAVAQRVKVQLDPEGLFNPGRLGSD</sequence>
<dbReference type="SUPFAM" id="SSF56176">
    <property type="entry name" value="FAD-binding/transporter-associated domain-like"/>
    <property type="match status" value="1"/>
</dbReference>
<dbReference type="NCBIfam" id="NF008439">
    <property type="entry name" value="PRK11282.1"/>
    <property type="match status" value="1"/>
</dbReference>
<dbReference type="SUPFAM" id="SSF55103">
    <property type="entry name" value="FAD-linked oxidases, C-terminal domain"/>
    <property type="match status" value="1"/>
</dbReference>
<dbReference type="EMBL" id="JAEDAL010000001">
    <property type="protein sequence ID" value="MBH9551656.1"/>
    <property type="molecule type" value="Genomic_DNA"/>
</dbReference>
<dbReference type="Gene3D" id="3.30.465.10">
    <property type="match status" value="1"/>
</dbReference>
<dbReference type="Pfam" id="PF01565">
    <property type="entry name" value="FAD_binding_4"/>
    <property type="match status" value="1"/>
</dbReference>
<accession>A0A931IXH0</accession>
<evidence type="ECO:0000313" key="5">
    <source>
        <dbReference type="Proteomes" id="UP000620139"/>
    </source>
</evidence>
<dbReference type="PROSITE" id="PS51387">
    <property type="entry name" value="FAD_PCMH"/>
    <property type="match status" value="1"/>
</dbReference>
<dbReference type="InterPro" id="IPR016169">
    <property type="entry name" value="FAD-bd_PCMH_sub2"/>
</dbReference>
<comment type="caution">
    <text evidence="4">The sequence shown here is derived from an EMBL/GenBank/DDBJ whole genome shotgun (WGS) entry which is preliminary data.</text>
</comment>
<evidence type="ECO:0000259" key="3">
    <source>
        <dbReference type="PROSITE" id="PS51387"/>
    </source>
</evidence>
<protein>
    <submittedName>
        <fullName evidence="4">Glycolate oxidase subunit GlcE</fullName>
        <ecNumber evidence="4">1.1.99.14</ecNumber>
    </submittedName>
</protein>
<gene>
    <name evidence="4" type="primary">glcE</name>
    <name evidence="4" type="ORF">I7X43_02235</name>
</gene>
<evidence type="ECO:0000256" key="1">
    <source>
        <dbReference type="ARBA" id="ARBA00022630"/>
    </source>
</evidence>
<keyword evidence="2" id="KW-0274">FAD</keyword>
<feature type="domain" description="FAD-binding PCMH-type" evidence="3">
    <location>
        <begin position="1"/>
        <end position="175"/>
    </location>
</feature>
<keyword evidence="5" id="KW-1185">Reference proteome</keyword>
<evidence type="ECO:0000256" key="2">
    <source>
        <dbReference type="ARBA" id="ARBA00022827"/>
    </source>
</evidence>
<evidence type="ECO:0000313" key="4">
    <source>
        <dbReference type="EMBL" id="MBH9551656.1"/>
    </source>
</evidence>
<proteinExistence type="predicted"/>
<dbReference type="RefSeq" id="WP_198099259.1">
    <property type="nucleotide sequence ID" value="NZ_JAEDAL010000001.1"/>
</dbReference>
<dbReference type="InterPro" id="IPR016166">
    <property type="entry name" value="FAD-bd_PCMH"/>
</dbReference>
<dbReference type="PANTHER" id="PTHR11748:SF103">
    <property type="entry name" value="GLYCOLATE OXIDASE SUBUNIT GLCE"/>
    <property type="match status" value="1"/>
</dbReference>
<keyword evidence="4" id="KW-0560">Oxidoreductase</keyword>
<dbReference type="PANTHER" id="PTHR11748">
    <property type="entry name" value="D-LACTATE DEHYDROGENASE"/>
    <property type="match status" value="1"/>
</dbReference>
<dbReference type="GO" id="GO:0071949">
    <property type="term" value="F:FAD binding"/>
    <property type="evidence" value="ECO:0007669"/>
    <property type="project" value="InterPro"/>
</dbReference>
<dbReference type="InterPro" id="IPR036318">
    <property type="entry name" value="FAD-bd_PCMH-like_sf"/>
</dbReference>
<dbReference type="InterPro" id="IPR006094">
    <property type="entry name" value="Oxid_FAD_bind_N"/>
</dbReference>
<dbReference type="AlphaFoldDB" id="A0A931IXH0"/>
<dbReference type="EC" id="1.1.99.14" evidence="4"/>